<evidence type="ECO:0000313" key="7">
    <source>
        <dbReference type="Proteomes" id="UP000789707"/>
    </source>
</evidence>
<dbReference type="Gene3D" id="2.60.200.40">
    <property type="match status" value="1"/>
</dbReference>
<organism evidence="6 7">
    <name type="scientific">Periweissella fabaria</name>
    <dbReference type="NCBI Taxonomy" id="546157"/>
    <lineage>
        <taxon>Bacteria</taxon>
        <taxon>Bacillati</taxon>
        <taxon>Bacillota</taxon>
        <taxon>Bacilli</taxon>
        <taxon>Lactobacillales</taxon>
        <taxon>Lactobacillaceae</taxon>
        <taxon>Periweissella</taxon>
    </lineage>
</organism>
<feature type="domain" description="DAGKc" evidence="5">
    <location>
        <begin position="5"/>
        <end position="136"/>
    </location>
</feature>
<evidence type="ECO:0000259" key="5">
    <source>
        <dbReference type="PROSITE" id="PS50146"/>
    </source>
</evidence>
<keyword evidence="4" id="KW-0067">ATP-binding</keyword>
<comment type="cofactor">
    <cofactor evidence="1">
        <name>Mg(2+)</name>
        <dbReference type="ChEBI" id="CHEBI:18420"/>
    </cofactor>
</comment>
<dbReference type="SUPFAM" id="SSF111331">
    <property type="entry name" value="NAD kinase/diacylglycerol kinase-like"/>
    <property type="match status" value="1"/>
</dbReference>
<dbReference type="PANTHER" id="PTHR12358">
    <property type="entry name" value="SPHINGOSINE KINASE"/>
    <property type="match status" value="1"/>
</dbReference>
<comment type="caution">
    <text evidence="6">The sequence shown here is derived from an EMBL/GenBank/DDBJ whole genome shotgun (WGS) entry which is preliminary data.</text>
</comment>
<keyword evidence="7" id="KW-1185">Reference proteome</keyword>
<dbReference type="EC" id="2.7.1.-" evidence="6"/>
<keyword evidence="6" id="KW-0808">Transferase</keyword>
<comment type="similarity">
    <text evidence="2">Belongs to the diacylglycerol/lipid kinase family.</text>
</comment>
<name>A0ABN8BIA0_9LACO</name>
<protein>
    <submittedName>
        <fullName evidence="6">Lipid kinase YegS</fullName>
        <ecNumber evidence="6">2.7.1.-</ecNumber>
    </submittedName>
</protein>
<accession>A0ABN8BIA0</accession>
<keyword evidence="3" id="KW-0547">Nucleotide-binding</keyword>
<evidence type="ECO:0000313" key="6">
    <source>
        <dbReference type="EMBL" id="CAH0415824.1"/>
    </source>
</evidence>
<keyword evidence="6" id="KW-0418">Kinase</keyword>
<dbReference type="InterPro" id="IPR001206">
    <property type="entry name" value="Diacylglycerol_kinase_cat_dom"/>
</dbReference>
<dbReference type="Gene3D" id="3.40.50.10330">
    <property type="entry name" value="Probable inorganic polyphosphate/atp-NAD kinase, domain 1"/>
    <property type="match status" value="1"/>
</dbReference>
<evidence type="ECO:0000256" key="4">
    <source>
        <dbReference type="ARBA" id="ARBA00022840"/>
    </source>
</evidence>
<sequence length="303" mass="33729">MRGTKAAPNFGIFYNDTAGSQVAATQAATVKARLTAVGYQCQLLTAPSITAARQLLQQYLDQLDGLVVVGGDGTLNNAMAAMLESGCFVPLGLIPSGRENLFAKRWQISKDVEKACQIIISGRIKKVSAAVINHDYVCHTTLTIGTDPTAAIYELEQETPFRGWKQFRWWLNYLKKSPKLSLNYRFGNDEGHAILTRIFKVNPYVITKGPKHRDINQSNYTVRYLNSHPLTQLWAVSRMMLTRSLVTNVCHDQAQKQLVVVSNTDSKIISVMLDGNLGPQLPLEMTIVPNMYEFFLPSGNFIS</sequence>
<reference evidence="6 7" key="1">
    <citation type="submission" date="2021-11" db="EMBL/GenBank/DDBJ databases">
        <authorList>
            <person name="Depoorter E."/>
        </authorList>
    </citation>
    <scope>NUCLEOTIDE SEQUENCE [LARGE SCALE GENOMIC DNA]</scope>
    <source>
        <strain evidence="6 7">LMG 24289</strain>
    </source>
</reference>
<dbReference type="RefSeq" id="WP_230095903.1">
    <property type="nucleotide sequence ID" value="NZ_CAKKNS010000001.1"/>
</dbReference>
<dbReference type="Proteomes" id="UP000789707">
    <property type="component" value="Unassembled WGS sequence"/>
</dbReference>
<proteinExistence type="inferred from homology"/>
<dbReference type="InterPro" id="IPR050187">
    <property type="entry name" value="Lipid_Phosphate_FormReg"/>
</dbReference>
<dbReference type="InterPro" id="IPR017438">
    <property type="entry name" value="ATP-NAD_kinase_N"/>
</dbReference>
<evidence type="ECO:0000256" key="3">
    <source>
        <dbReference type="ARBA" id="ARBA00022741"/>
    </source>
</evidence>
<evidence type="ECO:0000256" key="1">
    <source>
        <dbReference type="ARBA" id="ARBA00001946"/>
    </source>
</evidence>
<dbReference type="EMBL" id="CAKKNS010000001">
    <property type="protein sequence ID" value="CAH0415824.1"/>
    <property type="molecule type" value="Genomic_DNA"/>
</dbReference>
<dbReference type="InterPro" id="IPR016064">
    <property type="entry name" value="NAD/diacylglycerol_kinase_sf"/>
</dbReference>
<dbReference type="PANTHER" id="PTHR12358:SF106">
    <property type="entry name" value="LIPID KINASE YEGS"/>
    <property type="match status" value="1"/>
</dbReference>
<gene>
    <name evidence="6" type="primary">yegS</name>
    <name evidence="6" type="ORF">WFA24289_00122</name>
</gene>
<dbReference type="PROSITE" id="PS50146">
    <property type="entry name" value="DAGK"/>
    <property type="match status" value="1"/>
</dbReference>
<dbReference type="Pfam" id="PF00781">
    <property type="entry name" value="DAGK_cat"/>
    <property type="match status" value="1"/>
</dbReference>
<dbReference type="GO" id="GO:0016301">
    <property type="term" value="F:kinase activity"/>
    <property type="evidence" value="ECO:0007669"/>
    <property type="project" value="UniProtKB-KW"/>
</dbReference>
<evidence type="ECO:0000256" key="2">
    <source>
        <dbReference type="ARBA" id="ARBA00005983"/>
    </source>
</evidence>